<keyword evidence="12 19" id="KW-1133">Transmembrane helix</keyword>
<evidence type="ECO:0000256" key="7">
    <source>
        <dbReference type="ARBA" id="ARBA00022475"/>
    </source>
</evidence>
<keyword evidence="7 19" id="KW-1003">Cell membrane</keyword>
<dbReference type="PANTHER" id="PTHR34148:SF1">
    <property type="entry name" value="ADENOSYLCOBINAMIDE-GDP RIBAZOLETRANSFERASE"/>
    <property type="match status" value="1"/>
</dbReference>
<dbReference type="GO" id="GO:0005886">
    <property type="term" value="C:plasma membrane"/>
    <property type="evidence" value="ECO:0007669"/>
    <property type="project" value="UniProtKB-SubCell"/>
</dbReference>
<feature type="transmembrane region" description="Helical" evidence="19">
    <location>
        <begin position="111"/>
        <end position="133"/>
    </location>
</feature>
<dbReference type="HAMAP" id="MF_00719">
    <property type="entry name" value="CobS"/>
    <property type="match status" value="1"/>
</dbReference>
<comment type="function">
    <text evidence="14 19">Joins adenosylcobinamide-GDP and alpha-ribazole to generate adenosylcobalamin (Ado-cobalamin). Also synthesizes adenosylcobalamin 5'-phosphate from adenosylcobinamide-GDP and alpha-ribazole 5'-phosphate.</text>
</comment>
<comment type="similarity">
    <text evidence="4 19">Belongs to the CobS family.</text>
</comment>
<dbReference type="RefSeq" id="WP_092868041.1">
    <property type="nucleotide sequence ID" value="NZ_FPCH01000002.1"/>
</dbReference>
<evidence type="ECO:0000256" key="4">
    <source>
        <dbReference type="ARBA" id="ARBA00010561"/>
    </source>
</evidence>
<evidence type="ECO:0000256" key="14">
    <source>
        <dbReference type="ARBA" id="ARBA00025228"/>
    </source>
</evidence>
<dbReference type="GO" id="GO:0009236">
    <property type="term" value="P:cobalamin biosynthetic process"/>
    <property type="evidence" value="ECO:0007669"/>
    <property type="project" value="UniProtKB-UniRule"/>
</dbReference>
<keyword evidence="11 19" id="KW-0460">Magnesium</keyword>
<evidence type="ECO:0000256" key="2">
    <source>
        <dbReference type="ARBA" id="ARBA00004651"/>
    </source>
</evidence>
<protein>
    <recommendedName>
        <fullName evidence="6 19">Adenosylcobinamide-GDP ribazoletransferase</fullName>
        <ecNumber evidence="5 19">2.7.8.26</ecNumber>
    </recommendedName>
    <alternativeName>
        <fullName evidence="16 19">Cobalamin synthase</fullName>
    </alternativeName>
    <alternativeName>
        <fullName evidence="15 19">Cobalamin-5'-phosphate synthase</fullName>
    </alternativeName>
</protein>
<evidence type="ECO:0000256" key="5">
    <source>
        <dbReference type="ARBA" id="ARBA00013200"/>
    </source>
</evidence>
<evidence type="ECO:0000256" key="17">
    <source>
        <dbReference type="ARBA" id="ARBA00048623"/>
    </source>
</evidence>
<feature type="transmembrane region" description="Helical" evidence="19">
    <location>
        <begin position="38"/>
        <end position="61"/>
    </location>
</feature>
<dbReference type="OrthoDB" id="9794626at2"/>
<keyword evidence="8 19" id="KW-0169">Cobalamin biosynthesis</keyword>
<evidence type="ECO:0000256" key="3">
    <source>
        <dbReference type="ARBA" id="ARBA00004663"/>
    </source>
</evidence>
<dbReference type="Proteomes" id="UP000199423">
    <property type="component" value="Unassembled WGS sequence"/>
</dbReference>
<feature type="transmembrane region" description="Helical" evidence="19">
    <location>
        <begin position="177"/>
        <end position="195"/>
    </location>
</feature>
<comment type="pathway">
    <text evidence="3 19">Cofactor biosynthesis; adenosylcobalamin biosynthesis; adenosylcobalamin from cob(II)yrinate a,c-diamide: step 7/7.</text>
</comment>
<evidence type="ECO:0000256" key="10">
    <source>
        <dbReference type="ARBA" id="ARBA00022692"/>
    </source>
</evidence>
<feature type="transmembrane region" description="Helical" evidence="19">
    <location>
        <begin position="231"/>
        <end position="252"/>
    </location>
</feature>
<evidence type="ECO:0000256" key="8">
    <source>
        <dbReference type="ARBA" id="ARBA00022573"/>
    </source>
</evidence>
<keyword evidence="21" id="KW-1185">Reference proteome</keyword>
<name>A0A1I7NLA8_9HYPH</name>
<dbReference type="GO" id="GO:0008818">
    <property type="term" value="F:cobalamin 5'-phosphate synthase activity"/>
    <property type="evidence" value="ECO:0007669"/>
    <property type="project" value="UniProtKB-UniRule"/>
</dbReference>
<keyword evidence="9 19" id="KW-0808">Transferase</keyword>
<dbReference type="Pfam" id="PF02654">
    <property type="entry name" value="CobS"/>
    <property type="match status" value="1"/>
</dbReference>
<dbReference type="GO" id="GO:0051073">
    <property type="term" value="F:adenosylcobinamide-GDP ribazoletransferase activity"/>
    <property type="evidence" value="ECO:0007669"/>
    <property type="project" value="UniProtKB-UniRule"/>
</dbReference>
<evidence type="ECO:0000256" key="13">
    <source>
        <dbReference type="ARBA" id="ARBA00023136"/>
    </source>
</evidence>
<evidence type="ECO:0000256" key="18">
    <source>
        <dbReference type="ARBA" id="ARBA00049504"/>
    </source>
</evidence>
<feature type="transmembrane region" description="Helical" evidence="19">
    <location>
        <begin position="201"/>
        <end position="219"/>
    </location>
</feature>
<evidence type="ECO:0000256" key="6">
    <source>
        <dbReference type="ARBA" id="ARBA00015850"/>
    </source>
</evidence>
<dbReference type="InterPro" id="IPR003805">
    <property type="entry name" value="CobS"/>
</dbReference>
<feature type="transmembrane region" description="Helical" evidence="19">
    <location>
        <begin position="139"/>
        <end position="165"/>
    </location>
</feature>
<evidence type="ECO:0000256" key="9">
    <source>
        <dbReference type="ARBA" id="ARBA00022679"/>
    </source>
</evidence>
<keyword evidence="10 19" id="KW-0812">Transmembrane</keyword>
<evidence type="ECO:0000313" key="21">
    <source>
        <dbReference type="Proteomes" id="UP000199423"/>
    </source>
</evidence>
<dbReference type="NCBIfam" id="TIGR00317">
    <property type="entry name" value="cobS"/>
    <property type="match status" value="1"/>
</dbReference>
<evidence type="ECO:0000256" key="15">
    <source>
        <dbReference type="ARBA" id="ARBA00032605"/>
    </source>
</evidence>
<evidence type="ECO:0000256" key="11">
    <source>
        <dbReference type="ARBA" id="ARBA00022842"/>
    </source>
</evidence>
<reference evidence="21" key="1">
    <citation type="submission" date="2016-10" db="EMBL/GenBank/DDBJ databases">
        <authorList>
            <person name="Varghese N."/>
            <person name="Submissions S."/>
        </authorList>
    </citation>
    <scope>NUCLEOTIDE SEQUENCE [LARGE SCALE GENOMIC DNA]</scope>
    <source>
        <strain evidence="21">DSM 1565</strain>
    </source>
</reference>
<sequence>MISLERMRFFVALQFLTRIPLKHIDPLPGDWLVRAAKYLPLVGGLVGVFTGGVILLTSFVFPEPLPVILGLAFAILLTGGLHEDGLADTADAFGGGHTRERCLEIMKDSRIGTYGVLALIVTLALKATALAAVDPLSSAKVVIAGFAGARAAAVLALASLSYAGGEAAKVSRTTSEMTGSEIAVTVVTALIFGFLCLSPVVFLASALFAGVAATIVALIAHQKIGGYTGDVLGAVEQIYETAFFIIAVAIIAGPG</sequence>
<organism evidence="20 21">
    <name type="scientific">Hyphomicrobium facile</name>
    <dbReference type="NCBI Taxonomy" id="51670"/>
    <lineage>
        <taxon>Bacteria</taxon>
        <taxon>Pseudomonadati</taxon>
        <taxon>Pseudomonadota</taxon>
        <taxon>Alphaproteobacteria</taxon>
        <taxon>Hyphomicrobiales</taxon>
        <taxon>Hyphomicrobiaceae</taxon>
        <taxon>Hyphomicrobium</taxon>
    </lineage>
</organism>
<gene>
    <name evidence="19" type="primary">cobS</name>
    <name evidence="20" type="ORF">SAMN04488557_2586</name>
</gene>
<comment type="catalytic activity">
    <reaction evidence="18 19">
        <text>alpha-ribazole 5'-phosphate + adenosylcob(III)inamide-GDP = adenosylcob(III)alamin 5'-phosphate + GMP + H(+)</text>
        <dbReference type="Rhea" id="RHEA:23560"/>
        <dbReference type="ChEBI" id="CHEBI:15378"/>
        <dbReference type="ChEBI" id="CHEBI:57918"/>
        <dbReference type="ChEBI" id="CHEBI:58115"/>
        <dbReference type="ChEBI" id="CHEBI:60487"/>
        <dbReference type="ChEBI" id="CHEBI:60493"/>
        <dbReference type="EC" id="2.7.8.26"/>
    </reaction>
</comment>
<evidence type="ECO:0000256" key="19">
    <source>
        <dbReference type="HAMAP-Rule" id="MF_00719"/>
    </source>
</evidence>
<comment type="subcellular location">
    <subcellularLocation>
        <location evidence="2 19">Cell membrane</location>
        <topology evidence="2 19">Multi-pass membrane protein</topology>
    </subcellularLocation>
</comment>
<proteinExistence type="inferred from homology"/>
<evidence type="ECO:0000256" key="16">
    <source>
        <dbReference type="ARBA" id="ARBA00032853"/>
    </source>
</evidence>
<comment type="cofactor">
    <cofactor evidence="1 19">
        <name>Mg(2+)</name>
        <dbReference type="ChEBI" id="CHEBI:18420"/>
    </cofactor>
</comment>
<dbReference type="EC" id="2.7.8.26" evidence="5 19"/>
<evidence type="ECO:0000313" key="20">
    <source>
        <dbReference type="EMBL" id="SFV35462.1"/>
    </source>
</evidence>
<accession>A0A1I7NLA8</accession>
<dbReference type="EMBL" id="FPCH01000002">
    <property type="protein sequence ID" value="SFV35462.1"/>
    <property type="molecule type" value="Genomic_DNA"/>
</dbReference>
<evidence type="ECO:0000256" key="1">
    <source>
        <dbReference type="ARBA" id="ARBA00001946"/>
    </source>
</evidence>
<keyword evidence="13 19" id="KW-0472">Membrane</keyword>
<comment type="catalytic activity">
    <reaction evidence="17 19">
        <text>alpha-ribazole + adenosylcob(III)inamide-GDP = adenosylcob(III)alamin + GMP + H(+)</text>
        <dbReference type="Rhea" id="RHEA:16049"/>
        <dbReference type="ChEBI" id="CHEBI:10329"/>
        <dbReference type="ChEBI" id="CHEBI:15378"/>
        <dbReference type="ChEBI" id="CHEBI:18408"/>
        <dbReference type="ChEBI" id="CHEBI:58115"/>
        <dbReference type="ChEBI" id="CHEBI:60487"/>
        <dbReference type="EC" id="2.7.8.26"/>
    </reaction>
</comment>
<dbReference type="STRING" id="51670.SAMN04488557_2586"/>
<evidence type="ECO:0000256" key="12">
    <source>
        <dbReference type="ARBA" id="ARBA00022989"/>
    </source>
</evidence>
<dbReference type="UniPathway" id="UPA00148">
    <property type="reaction ID" value="UER00238"/>
</dbReference>
<dbReference type="AlphaFoldDB" id="A0A1I7NLA8"/>
<dbReference type="PANTHER" id="PTHR34148">
    <property type="entry name" value="ADENOSYLCOBINAMIDE-GDP RIBAZOLETRANSFERASE"/>
    <property type="match status" value="1"/>
</dbReference>